<feature type="compositionally biased region" description="Basic residues" evidence="1">
    <location>
        <begin position="508"/>
        <end position="518"/>
    </location>
</feature>
<evidence type="ECO:0008006" key="5">
    <source>
        <dbReference type="Google" id="ProtNLM"/>
    </source>
</evidence>
<gene>
    <name evidence="3" type="ORF">Aco03nite_100380</name>
</gene>
<dbReference type="InterPro" id="IPR036286">
    <property type="entry name" value="LexA/Signal_pep-like_sf"/>
</dbReference>
<dbReference type="Pfam" id="PF17231">
    <property type="entry name" value="DUF5305"/>
    <property type="match status" value="1"/>
</dbReference>
<accession>A0ABQ3XT03</accession>
<evidence type="ECO:0000256" key="2">
    <source>
        <dbReference type="SAM" id="Phobius"/>
    </source>
</evidence>
<keyword evidence="4" id="KW-1185">Reference proteome</keyword>
<evidence type="ECO:0000256" key="1">
    <source>
        <dbReference type="SAM" id="MobiDB-lite"/>
    </source>
</evidence>
<dbReference type="CDD" id="cd06462">
    <property type="entry name" value="Peptidase_S24_S26"/>
    <property type="match status" value="1"/>
</dbReference>
<name>A0ABQ3XT03_9ACTN</name>
<keyword evidence="2" id="KW-0472">Membrane</keyword>
<proteinExistence type="predicted"/>
<feature type="transmembrane region" description="Helical" evidence="2">
    <location>
        <begin position="173"/>
        <end position="196"/>
    </location>
</feature>
<dbReference type="InterPro" id="IPR035185">
    <property type="entry name" value="DUF5305"/>
</dbReference>
<organism evidence="3 4">
    <name type="scientific">Actinoplanes couchii</name>
    <dbReference type="NCBI Taxonomy" id="403638"/>
    <lineage>
        <taxon>Bacteria</taxon>
        <taxon>Bacillati</taxon>
        <taxon>Actinomycetota</taxon>
        <taxon>Actinomycetes</taxon>
        <taxon>Micromonosporales</taxon>
        <taxon>Micromonosporaceae</taxon>
        <taxon>Actinoplanes</taxon>
    </lineage>
</organism>
<dbReference type="SUPFAM" id="SSF51306">
    <property type="entry name" value="LexA/Signal peptidase"/>
    <property type="match status" value="1"/>
</dbReference>
<sequence>MAAIGAWAVMTERIGYVVTDGVSMNPVYYQGDLVVVMRADSYRVGQITAYHGDVPGQRVLHRIIGGNGIAGFVMKGDNNESIDPLTPTTEQMIGRAVLHVPHGGSWLRPLLGPSGLGMLSFFVVSGGVASVRTRRDIPRGRRKKKVGAMSSGSGGSWKTVAAILHGLQRLPPVLRVAATASVAVALLALVVGILGWSKPILETRAAPKAPGQSISYSYSAKVPRSAAYDVTTVESPEPIFRKLVDQVALNIRYDGPAGTFRLSAAVTNGTGWHTTMVLVPKTEFTSDQFDATIPLDLATFVARADAASRAIGTPASGQVTITLSAQVTSPQLADMIAPLQLNVTPLQMTVTGGSALRTQTGGTVSSGILVPREIKIFGHSLTTASQARSYAILTLFGATSIAVVVLLASLRRLPLRTRAEIQRRYPKILVTVEPITTPPGELIVNVDDFSALVRLAERYGQMILTWSQPDADEFVVRDEGITYRYRVALDGQPNLRNVELGNRPSAGTHRRKASPRVP</sequence>
<dbReference type="EMBL" id="BOMG01000131">
    <property type="protein sequence ID" value="GID61634.1"/>
    <property type="molecule type" value="Genomic_DNA"/>
</dbReference>
<keyword evidence="2" id="KW-0812">Transmembrane</keyword>
<keyword evidence="2" id="KW-1133">Transmembrane helix</keyword>
<protein>
    <recommendedName>
        <fullName evidence="5">Signal peptidase I</fullName>
    </recommendedName>
</protein>
<feature type="region of interest" description="Disordered" evidence="1">
    <location>
        <begin position="497"/>
        <end position="518"/>
    </location>
</feature>
<evidence type="ECO:0000313" key="4">
    <source>
        <dbReference type="Proteomes" id="UP000612282"/>
    </source>
</evidence>
<feature type="transmembrane region" description="Helical" evidence="2">
    <location>
        <begin position="390"/>
        <end position="410"/>
    </location>
</feature>
<reference evidence="3 4" key="1">
    <citation type="submission" date="2021-01" db="EMBL/GenBank/DDBJ databases">
        <title>Whole genome shotgun sequence of Actinoplanes couchii NBRC 106145.</title>
        <authorList>
            <person name="Komaki H."/>
            <person name="Tamura T."/>
        </authorList>
    </citation>
    <scope>NUCLEOTIDE SEQUENCE [LARGE SCALE GENOMIC DNA]</scope>
    <source>
        <strain evidence="3 4">NBRC 106145</strain>
    </source>
</reference>
<dbReference type="Proteomes" id="UP000612282">
    <property type="component" value="Unassembled WGS sequence"/>
</dbReference>
<evidence type="ECO:0000313" key="3">
    <source>
        <dbReference type="EMBL" id="GID61634.1"/>
    </source>
</evidence>
<comment type="caution">
    <text evidence="3">The sequence shown here is derived from an EMBL/GenBank/DDBJ whole genome shotgun (WGS) entry which is preliminary data.</text>
</comment>